<evidence type="ECO:0008006" key="4">
    <source>
        <dbReference type="Google" id="ProtNLM"/>
    </source>
</evidence>
<dbReference type="Proteomes" id="UP000027822">
    <property type="component" value="Unassembled WGS sequence"/>
</dbReference>
<reference evidence="2 3" key="1">
    <citation type="submission" date="2014-06" db="EMBL/GenBank/DDBJ databases">
        <title>Draft genome sequence of Bacillus manliponensis JCM 15802 (MCCC 1A00708).</title>
        <authorList>
            <person name="Lai Q."/>
            <person name="Liu Y."/>
            <person name="Shao Z."/>
        </authorList>
    </citation>
    <scope>NUCLEOTIDE SEQUENCE [LARGE SCALE GENOMIC DNA]</scope>
    <source>
        <strain evidence="2 3">JCM 15802</strain>
    </source>
</reference>
<proteinExistence type="predicted"/>
<keyword evidence="1" id="KW-1133">Transmembrane helix</keyword>
<protein>
    <recommendedName>
        <fullName evidence="4">Group-specific protein</fullName>
    </recommendedName>
</protein>
<keyword evidence="1" id="KW-0472">Membrane</keyword>
<sequence length="66" mass="7434">MDSIKKGAVIEFIMMIVAFGVLQLVVHGRPEEQIEWLNFATSCLVFTIGLIVVALFMHKVKEKRAS</sequence>
<evidence type="ECO:0000256" key="1">
    <source>
        <dbReference type="SAM" id="Phobius"/>
    </source>
</evidence>
<name>A0A073JYP0_9BACI</name>
<gene>
    <name evidence="2" type="ORF">BAMA_17095</name>
</gene>
<accession>A0A073JYP0</accession>
<dbReference type="EMBL" id="JOTN01000004">
    <property type="protein sequence ID" value="KEK20164.1"/>
    <property type="molecule type" value="Genomic_DNA"/>
</dbReference>
<dbReference type="RefSeq" id="WP_034637418.1">
    <property type="nucleotide sequence ID" value="NZ_CBCSJC010000003.1"/>
</dbReference>
<feature type="transmembrane region" description="Helical" evidence="1">
    <location>
        <begin position="37"/>
        <end position="57"/>
    </location>
</feature>
<keyword evidence="3" id="KW-1185">Reference proteome</keyword>
<evidence type="ECO:0000313" key="2">
    <source>
        <dbReference type="EMBL" id="KEK20164.1"/>
    </source>
</evidence>
<feature type="transmembrane region" description="Helical" evidence="1">
    <location>
        <begin position="7"/>
        <end position="25"/>
    </location>
</feature>
<organism evidence="2 3">
    <name type="scientific">Bacillus manliponensis</name>
    <dbReference type="NCBI Taxonomy" id="574376"/>
    <lineage>
        <taxon>Bacteria</taxon>
        <taxon>Bacillati</taxon>
        <taxon>Bacillota</taxon>
        <taxon>Bacilli</taxon>
        <taxon>Bacillales</taxon>
        <taxon>Bacillaceae</taxon>
        <taxon>Bacillus</taxon>
        <taxon>Bacillus cereus group</taxon>
    </lineage>
</organism>
<keyword evidence="1" id="KW-0812">Transmembrane</keyword>
<evidence type="ECO:0000313" key="3">
    <source>
        <dbReference type="Proteomes" id="UP000027822"/>
    </source>
</evidence>
<dbReference type="AlphaFoldDB" id="A0A073JYP0"/>
<comment type="caution">
    <text evidence="2">The sequence shown here is derived from an EMBL/GenBank/DDBJ whole genome shotgun (WGS) entry which is preliminary data.</text>
</comment>